<reference evidence="1 2" key="1">
    <citation type="submission" date="2021-05" db="EMBL/GenBank/DDBJ databases">
        <title>Novel Bacillus species.</title>
        <authorList>
            <person name="Liu G."/>
        </authorList>
    </citation>
    <scope>NUCLEOTIDE SEQUENCE [LARGE SCALE GENOMIC DNA]</scope>
    <source>
        <strain evidence="2">FJAT-49780</strain>
    </source>
</reference>
<protein>
    <submittedName>
        <fullName evidence="1">Uncharacterized protein</fullName>
    </submittedName>
</protein>
<sequence>MEQPDVLLRRKADQLLSDVISLNILLNLEVPDHIKARGLEILQDSVEKIYNFIPDSIFHTENEHRNPDHSSLSEKELTNNIFYVDSDHYNALSRRTAEFNINYYLSNINVMGQINSTIYT</sequence>
<evidence type="ECO:0000313" key="2">
    <source>
        <dbReference type="Proteomes" id="UP000681414"/>
    </source>
</evidence>
<proteinExistence type="predicted"/>
<organism evidence="1 2">
    <name type="scientific">Lederbergia citri</name>
    <dbReference type="NCBI Taxonomy" id="2833580"/>
    <lineage>
        <taxon>Bacteria</taxon>
        <taxon>Bacillati</taxon>
        <taxon>Bacillota</taxon>
        <taxon>Bacilli</taxon>
        <taxon>Bacillales</taxon>
        <taxon>Bacillaceae</taxon>
        <taxon>Lederbergia</taxon>
    </lineage>
</organism>
<dbReference type="EMBL" id="JAGYPG010000002">
    <property type="protein sequence ID" value="MBS4195644.1"/>
    <property type="molecule type" value="Genomic_DNA"/>
</dbReference>
<evidence type="ECO:0000313" key="1">
    <source>
        <dbReference type="EMBL" id="MBS4195644.1"/>
    </source>
</evidence>
<gene>
    <name evidence="1" type="ORF">KHA97_11300</name>
</gene>
<name>A0A942TGD9_9BACI</name>
<dbReference type="Proteomes" id="UP000681414">
    <property type="component" value="Unassembled WGS sequence"/>
</dbReference>
<accession>A0A942TGD9</accession>
<dbReference type="RefSeq" id="WP_213124846.1">
    <property type="nucleotide sequence ID" value="NZ_JAGYPG010000002.1"/>
</dbReference>
<keyword evidence="2" id="KW-1185">Reference proteome</keyword>
<comment type="caution">
    <text evidence="1">The sequence shown here is derived from an EMBL/GenBank/DDBJ whole genome shotgun (WGS) entry which is preliminary data.</text>
</comment>
<dbReference type="AlphaFoldDB" id="A0A942TGD9"/>